<proteinExistence type="inferred from homology"/>
<feature type="transmembrane region" description="Helical" evidence="8">
    <location>
        <begin position="163"/>
        <end position="184"/>
    </location>
</feature>
<feature type="transmembrane region" description="Helical" evidence="8">
    <location>
        <begin position="191"/>
        <end position="208"/>
    </location>
</feature>
<evidence type="ECO:0000256" key="5">
    <source>
        <dbReference type="ARBA" id="ARBA00023136"/>
    </source>
</evidence>
<dbReference type="Proteomes" id="UP001487740">
    <property type="component" value="Unassembled WGS sequence"/>
</dbReference>
<feature type="transmembrane region" description="Helical" evidence="8">
    <location>
        <begin position="214"/>
        <end position="234"/>
    </location>
</feature>
<keyword evidence="3 8" id="KW-0812">Transmembrane</keyword>
<sequence length="484" mass="53023">MGKDVSSESRHRSGLGVWAGEKQLSSEQGQCWCVVRWRQCARPPSRRRITGPLLMGCIIKEYLTPGPSHVRPRTCTPRQLRLWCLLTVSCFKMALTCGPGGGGAGDGEGSDGGGDGGGGGPLAAIVKGAGCRGWGETTQEAEGSGPRSNLTWDEKCRTLDYQYHVVTAVISGMFLIFGVVYSLFGYRCFKAVMFLTGFIFASVVVYLICLSEDLLPLLGNAGVALGAGVMFGLITMLVQYVGLFMTGLHTGLFLGVAGIAIAYKWWVPSSVWPVVGILLASGLLLAILTLYFQKGLTILGTAISGGAIMSATLDYFIEKFLMVHWFGDRLKVVESDRPCWFSWMILGVWPFMVVVGSLTQWRITGRGIYHQQLVPSKKNRSVNLQRLRSREARAELRQKKYRYLYQVRTAHGDIISQEYIQSLQRKAYPTGDNGTLQSDSTHTTMLPPDHTQLAPLTESEDEAGSSQPPPSPPDAPRLTRVTMH</sequence>
<dbReference type="AlphaFoldDB" id="A0AAW0SP29"/>
<comment type="subcellular location">
    <subcellularLocation>
        <location evidence="1">Membrane</location>
        <topology evidence="1">Multi-pass membrane protein</topology>
    </subcellularLocation>
</comment>
<reference evidence="10 11" key="1">
    <citation type="submission" date="2023-03" db="EMBL/GenBank/DDBJ databases">
        <title>High-quality genome of Scylla paramamosain provides insights in environmental adaptation.</title>
        <authorList>
            <person name="Zhang L."/>
        </authorList>
    </citation>
    <scope>NUCLEOTIDE SEQUENCE [LARGE SCALE GENOMIC DNA]</scope>
    <source>
        <strain evidence="10">LZ_2023a</strain>
        <tissue evidence="10">Muscle</tissue>
    </source>
</reference>
<dbReference type="GO" id="GO:0005886">
    <property type="term" value="C:plasma membrane"/>
    <property type="evidence" value="ECO:0007669"/>
    <property type="project" value="TreeGrafter"/>
</dbReference>
<evidence type="ECO:0000259" key="9">
    <source>
        <dbReference type="Pfam" id="PF13886"/>
    </source>
</evidence>
<feature type="region of interest" description="Disordered" evidence="7">
    <location>
        <begin position="430"/>
        <end position="484"/>
    </location>
</feature>
<comment type="caution">
    <text evidence="10">The sequence shown here is derived from an EMBL/GenBank/DDBJ whole genome shotgun (WGS) entry which is preliminary data.</text>
</comment>
<feature type="transmembrane region" description="Helical" evidence="8">
    <location>
        <begin position="271"/>
        <end position="291"/>
    </location>
</feature>
<dbReference type="InterPro" id="IPR040236">
    <property type="entry name" value="TMEM198"/>
</dbReference>
<evidence type="ECO:0000313" key="11">
    <source>
        <dbReference type="Proteomes" id="UP001487740"/>
    </source>
</evidence>
<evidence type="ECO:0000313" key="10">
    <source>
        <dbReference type="EMBL" id="KAK8376566.1"/>
    </source>
</evidence>
<protein>
    <recommendedName>
        <fullName evidence="6">Transmembrane protein 198</fullName>
    </recommendedName>
</protein>
<accession>A0AAW0SP29</accession>
<gene>
    <name evidence="10" type="ORF">O3P69_009883</name>
</gene>
<name>A0AAW0SP29_SCYPA</name>
<evidence type="ECO:0000256" key="7">
    <source>
        <dbReference type="SAM" id="MobiDB-lite"/>
    </source>
</evidence>
<dbReference type="InterPro" id="IPR025256">
    <property type="entry name" value="TM7S3/TM198-like_dom"/>
</dbReference>
<feature type="transmembrane region" description="Helical" evidence="8">
    <location>
        <begin position="298"/>
        <end position="317"/>
    </location>
</feature>
<feature type="transmembrane region" description="Helical" evidence="8">
    <location>
        <begin position="340"/>
        <end position="359"/>
    </location>
</feature>
<dbReference type="PANTHER" id="PTHR31247">
    <property type="entry name" value="TRANSMEMBRANE PROTEIN 198 FAMILY MEMBER"/>
    <property type="match status" value="1"/>
</dbReference>
<comment type="similarity">
    <text evidence="2">Belongs to the TMEM198 family.</text>
</comment>
<keyword evidence="4 8" id="KW-1133">Transmembrane helix</keyword>
<feature type="transmembrane region" description="Helical" evidence="8">
    <location>
        <begin position="241"/>
        <end position="265"/>
    </location>
</feature>
<keyword evidence="11" id="KW-1185">Reference proteome</keyword>
<evidence type="ECO:0000256" key="1">
    <source>
        <dbReference type="ARBA" id="ARBA00004141"/>
    </source>
</evidence>
<keyword evidence="5 8" id="KW-0472">Membrane</keyword>
<evidence type="ECO:0000256" key="2">
    <source>
        <dbReference type="ARBA" id="ARBA00006244"/>
    </source>
</evidence>
<evidence type="ECO:0000256" key="4">
    <source>
        <dbReference type="ARBA" id="ARBA00022989"/>
    </source>
</evidence>
<evidence type="ECO:0000256" key="8">
    <source>
        <dbReference type="SAM" id="Phobius"/>
    </source>
</evidence>
<dbReference type="EMBL" id="JARAKH010000048">
    <property type="protein sequence ID" value="KAK8376566.1"/>
    <property type="molecule type" value="Genomic_DNA"/>
</dbReference>
<dbReference type="PANTHER" id="PTHR31247:SF5">
    <property type="entry name" value="DUF4203 DOMAIN-CONTAINING PROTEIN"/>
    <property type="match status" value="1"/>
</dbReference>
<dbReference type="Pfam" id="PF13886">
    <property type="entry name" value="TM7S3_TM198"/>
    <property type="match status" value="1"/>
</dbReference>
<organism evidence="10 11">
    <name type="scientific">Scylla paramamosain</name>
    <name type="common">Mud crab</name>
    <dbReference type="NCBI Taxonomy" id="85552"/>
    <lineage>
        <taxon>Eukaryota</taxon>
        <taxon>Metazoa</taxon>
        <taxon>Ecdysozoa</taxon>
        <taxon>Arthropoda</taxon>
        <taxon>Crustacea</taxon>
        <taxon>Multicrustacea</taxon>
        <taxon>Malacostraca</taxon>
        <taxon>Eumalacostraca</taxon>
        <taxon>Eucarida</taxon>
        <taxon>Decapoda</taxon>
        <taxon>Pleocyemata</taxon>
        <taxon>Brachyura</taxon>
        <taxon>Eubrachyura</taxon>
        <taxon>Portunoidea</taxon>
        <taxon>Portunidae</taxon>
        <taxon>Portuninae</taxon>
        <taxon>Scylla</taxon>
    </lineage>
</organism>
<feature type="compositionally biased region" description="Polar residues" evidence="7">
    <location>
        <begin position="432"/>
        <end position="444"/>
    </location>
</feature>
<evidence type="ECO:0000256" key="3">
    <source>
        <dbReference type="ARBA" id="ARBA00022692"/>
    </source>
</evidence>
<feature type="domain" description="TM7S3/TM198-like" evidence="9">
    <location>
        <begin position="173"/>
        <end position="361"/>
    </location>
</feature>
<evidence type="ECO:0000256" key="6">
    <source>
        <dbReference type="ARBA" id="ARBA00049737"/>
    </source>
</evidence>